<dbReference type="EMBL" id="JACEGA010000001">
    <property type="protein sequence ID" value="MBB2184539.1"/>
    <property type="molecule type" value="Genomic_DNA"/>
</dbReference>
<dbReference type="AlphaFoldDB" id="A0A839K647"/>
<proteinExistence type="predicted"/>
<protein>
    <submittedName>
        <fullName evidence="3">Phosphatase PAP2 family protein</fullName>
    </submittedName>
</protein>
<dbReference type="Gene3D" id="1.20.144.10">
    <property type="entry name" value="Phosphatidic acid phosphatase type 2/haloperoxidase"/>
    <property type="match status" value="1"/>
</dbReference>
<dbReference type="Proteomes" id="UP000574276">
    <property type="component" value="Unassembled WGS sequence"/>
</dbReference>
<dbReference type="RefSeq" id="WP_228354103.1">
    <property type="nucleotide sequence ID" value="NZ_JACEGA010000001.1"/>
</dbReference>
<organism evidence="3 4">
    <name type="scientific">Variimorphobacter saccharofermentans</name>
    <dbReference type="NCBI Taxonomy" id="2755051"/>
    <lineage>
        <taxon>Bacteria</taxon>
        <taxon>Bacillati</taxon>
        <taxon>Bacillota</taxon>
        <taxon>Clostridia</taxon>
        <taxon>Lachnospirales</taxon>
        <taxon>Lachnospiraceae</taxon>
        <taxon>Variimorphobacter</taxon>
    </lineage>
</organism>
<keyword evidence="4" id="KW-1185">Reference proteome</keyword>
<feature type="transmembrane region" description="Helical" evidence="1">
    <location>
        <begin position="57"/>
        <end position="78"/>
    </location>
</feature>
<evidence type="ECO:0000313" key="3">
    <source>
        <dbReference type="EMBL" id="MBB2184539.1"/>
    </source>
</evidence>
<keyword evidence="1" id="KW-0472">Membrane</keyword>
<accession>A0A839K647</accession>
<dbReference type="InterPro" id="IPR000326">
    <property type="entry name" value="PAP2/HPO"/>
</dbReference>
<dbReference type="Pfam" id="PF01569">
    <property type="entry name" value="PAP2"/>
    <property type="match status" value="1"/>
</dbReference>
<keyword evidence="1" id="KW-0812">Transmembrane</keyword>
<feature type="domain" description="Phosphatidic acid phosphatase type 2/haloperoxidase" evidence="2">
    <location>
        <begin position="136"/>
        <end position="210"/>
    </location>
</feature>
<keyword evidence="1" id="KW-1133">Transmembrane helix</keyword>
<reference evidence="3 4" key="1">
    <citation type="submission" date="2020-07" db="EMBL/GenBank/DDBJ databases">
        <title>Characterization and genome sequencing of isolate MD1, a novel member within the family Lachnospiraceae.</title>
        <authorList>
            <person name="Rettenmaier R."/>
            <person name="Di Bello L."/>
            <person name="Zinser C."/>
            <person name="Scheitz K."/>
            <person name="Liebl W."/>
            <person name="Zverlov V."/>
        </authorList>
    </citation>
    <scope>NUCLEOTIDE SEQUENCE [LARGE SCALE GENOMIC DNA]</scope>
    <source>
        <strain evidence="3 4">MD1</strain>
    </source>
</reference>
<evidence type="ECO:0000313" key="4">
    <source>
        <dbReference type="Proteomes" id="UP000574276"/>
    </source>
</evidence>
<evidence type="ECO:0000259" key="2">
    <source>
        <dbReference type="Pfam" id="PF01569"/>
    </source>
</evidence>
<name>A0A839K647_9FIRM</name>
<evidence type="ECO:0000256" key="1">
    <source>
        <dbReference type="SAM" id="Phobius"/>
    </source>
</evidence>
<comment type="caution">
    <text evidence="3">The sequence shown here is derived from an EMBL/GenBank/DDBJ whole genome shotgun (WGS) entry which is preliminary data.</text>
</comment>
<feature type="transmembrane region" description="Helical" evidence="1">
    <location>
        <begin position="20"/>
        <end position="37"/>
    </location>
</feature>
<feature type="transmembrane region" description="Helical" evidence="1">
    <location>
        <begin position="87"/>
        <end position="105"/>
    </location>
</feature>
<feature type="transmembrane region" description="Helical" evidence="1">
    <location>
        <begin position="192"/>
        <end position="212"/>
    </location>
</feature>
<sequence length="228" mass="26788">MNFFKSAKQLIKKYKHGIILSYFFIYMAWFTYLERTVTTVFTPVHSKLDDYIPFNELFIIPYCLWFIYIFVTIAYFFLTSKTDYYKCCAYLFIGMTICLFIYTVWPNGHYLRVNLDELGRSNIFIDALSKIYSLDTATNVFPSIHVFNSIGAMIAINKSERLHSIKWLQWFTFVLTVMICLSTVYLKQHSVMDILGALILNIIMYVVVYVPAWGKEAKQLKQELSKAS</sequence>
<gene>
    <name evidence="3" type="ORF">H0486_16800</name>
</gene>
<feature type="transmembrane region" description="Helical" evidence="1">
    <location>
        <begin position="168"/>
        <end position="186"/>
    </location>
</feature>